<dbReference type="InterPro" id="IPR001356">
    <property type="entry name" value="HD"/>
</dbReference>
<dbReference type="EMBL" id="KE525003">
    <property type="protein sequence ID" value="KFB40182.1"/>
    <property type="molecule type" value="Genomic_DNA"/>
</dbReference>
<keyword evidence="4 9" id="KW-0238">DNA-binding</keyword>
<feature type="compositionally biased region" description="Low complexity" evidence="11">
    <location>
        <begin position="185"/>
        <end position="205"/>
    </location>
</feature>
<evidence type="ECO:0000256" key="2">
    <source>
        <dbReference type="ARBA" id="ARBA00022473"/>
    </source>
</evidence>
<dbReference type="SUPFAM" id="SSF46689">
    <property type="entry name" value="Homeodomain-like"/>
    <property type="match status" value="1"/>
</dbReference>
<sequence>MFKYESHELGASRTMYGCRMPDRSPPERTIGSGFALLPSSHNTCPEYAEGSNLSPRRATPEDVFFYQRYHQQQQQHYVPHFGHSLADTGPLAPFGTPIYTQQMILRSGASTTTSEDDQSYVGRCCNADTVGHCGFESFVRGQPYGIGEKSVDIVPPDGTFGNTIVYPGYAGNVGDPSGFCDPEPTETGTTTSSTSSTVSTRSGNSCPNSPSPEDFLADVFPFSCDGHRTHPLTTSPELRRSKTDPRTVDDNTQLQQLALHSGESAVNYPPPAKNDANTPAAQANRMLPEEPQQPKKSRTAEGTSSGVPINNRKARTAFTKAQIKALEAEFAHSQYLTRLRRYEIAVALILSERQVKVWFQNRRMKMKRMCIS</sequence>
<dbReference type="GO" id="GO:0000978">
    <property type="term" value="F:RNA polymerase II cis-regulatory region sequence-specific DNA binding"/>
    <property type="evidence" value="ECO:0007669"/>
    <property type="project" value="TreeGrafter"/>
</dbReference>
<dbReference type="InterPro" id="IPR020479">
    <property type="entry name" value="HD_metazoa"/>
</dbReference>
<comment type="subcellular location">
    <subcellularLocation>
        <location evidence="1 9 10">Nucleus</location>
    </subcellularLocation>
</comment>
<dbReference type="EnsemblMetazoa" id="ASIC007554-RA">
    <property type="protein sequence ID" value="ASIC007554-PA"/>
    <property type="gene ID" value="ASIC007554"/>
</dbReference>
<dbReference type="VEuPathDB" id="VectorBase:ASIC007554"/>
<evidence type="ECO:0000256" key="6">
    <source>
        <dbReference type="ARBA" id="ARBA00023159"/>
    </source>
</evidence>
<evidence type="ECO:0000256" key="9">
    <source>
        <dbReference type="PROSITE-ProRule" id="PRU00108"/>
    </source>
</evidence>
<keyword evidence="15" id="KW-1185">Reference proteome</keyword>
<accession>A0A084VQD8</accession>
<proteinExistence type="predicted"/>
<evidence type="ECO:0000313" key="14">
    <source>
        <dbReference type="EnsemblMetazoa" id="ASIC007554-PA"/>
    </source>
</evidence>
<dbReference type="STRING" id="74873.A0A084VQD8"/>
<keyword evidence="5 9" id="KW-0371">Homeobox</keyword>
<evidence type="ECO:0000313" key="15">
    <source>
        <dbReference type="Proteomes" id="UP000030765"/>
    </source>
</evidence>
<dbReference type="InterPro" id="IPR042634">
    <property type="entry name" value="MOX-1/MOX-2"/>
</dbReference>
<keyword evidence="2" id="KW-0217">Developmental protein</keyword>
<dbReference type="PANTHER" id="PTHR24328">
    <property type="entry name" value="HOMEOBOX PROTEIN MOX"/>
    <property type="match status" value="1"/>
</dbReference>
<evidence type="ECO:0000256" key="5">
    <source>
        <dbReference type="ARBA" id="ARBA00023155"/>
    </source>
</evidence>
<evidence type="ECO:0000256" key="1">
    <source>
        <dbReference type="ARBA" id="ARBA00004123"/>
    </source>
</evidence>
<evidence type="ECO:0000313" key="13">
    <source>
        <dbReference type="EMBL" id="KFB40182.1"/>
    </source>
</evidence>
<dbReference type="InterPro" id="IPR009057">
    <property type="entry name" value="Homeodomain-like_sf"/>
</dbReference>
<keyword evidence="7" id="KW-0804">Transcription</keyword>
<keyword evidence="3" id="KW-0805">Transcription regulation</keyword>
<feature type="region of interest" description="Disordered" evidence="11">
    <location>
        <begin position="175"/>
        <end position="212"/>
    </location>
</feature>
<evidence type="ECO:0000259" key="12">
    <source>
        <dbReference type="PROSITE" id="PS50071"/>
    </source>
</evidence>
<dbReference type="SMART" id="SM00389">
    <property type="entry name" value="HOX"/>
    <property type="match status" value="1"/>
</dbReference>
<dbReference type="GO" id="GO:0000981">
    <property type="term" value="F:DNA-binding transcription factor activity, RNA polymerase II-specific"/>
    <property type="evidence" value="ECO:0007669"/>
    <property type="project" value="InterPro"/>
</dbReference>
<evidence type="ECO:0000256" key="10">
    <source>
        <dbReference type="RuleBase" id="RU000682"/>
    </source>
</evidence>
<dbReference type="EMBL" id="ATLV01015190">
    <property type="status" value="NOT_ANNOTATED_CDS"/>
    <property type="molecule type" value="Genomic_DNA"/>
</dbReference>
<feature type="region of interest" description="Disordered" evidence="11">
    <location>
        <begin position="228"/>
        <end position="248"/>
    </location>
</feature>
<feature type="region of interest" description="Disordered" evidence="11">
    <location>
        <begin position="284"/>
        <end position="310"/>
    </location>
</feature>
<keyword evidence="6" id="KW-0010">Activator</keyword>
<keyword evidence="8 9" id="KW-0539">Nucleus</keyword>
<dbReference type="Proteomes" id="UP000030765">
    <property type="component" value="Unassembled WGS sequence"/>
</dbReference>
<dbReference type="Gene3D" id="1.10.10.60">
    <property type="entry name" value="Homeodomain-like"/>
    <property type="match status" value="1"/>
</dbReference>
<evidence type="ECO:0000256" key="11">
    <source>
        <dbReference type="SAM" id="MobiDB-lite"/>
    </source>
</evidence>
<feature type="compositionally biased region" description="Basic and acidic residues" evidence="11">
    <location>
        <begin position="237"/>
        <end position="248"/>
    </location>
</feature>
<dbReference type="InterPro" id="IPR017970">
    <property type="entry name" value="Homeobox_CS"/>
</dbReference>
<dbReference type="PROSITE" id="PS00027">
    <property type="entry name" value="HOMEOBOX_1"/>
    <property type="match status" value="1"/>
</dbReference>
<name>A0A084VQD8_ANOSI</name>
<dbReference type="PANTHER" id="PTHR24328:SF7">
    <property type="entry name" value="BUTTONLESS"/>
    <property type="match status" value="1"/>
</dbReference>
<protein>
    <submittedName>
        <fullName evidence="14">Homeobox domain-containing protein</fullName>
    </submittedName>
</protein>
<evidence type="ECO:0000256" key="4">
    <source>
        <dbReference type="ARBA" id="ARBA00023125"/>
    </source>
</evidence>
<dbReference type="OrthoDB" id="7739476at2759"/>
<dbReference type="PROSITE" id="PS50071">
    <property type="entry name" value="HOMEOBOX_2"/>
    <property type="match status" value="1"/>
</dbReference>
<dbReference type="CDD" id="cd00086">
    <property type="entry name" value="homeodomain"/>
    <property type="match status" value="1"/>
</dbReference>
<dbReference type="GO" id="GO:0045944">
    <property type="term" value="P:positive regulation of transcription by RNA polymerase II"/>
    <property type="evidence" value="ECO:0007669"/>
    <property type="project" value="InterPro"/>
</dbReference>
<evidence type="ECO:0000256" key="8">
    <source>
        <dbReference type="ARBA" id="ARBA00023242"/>
    </source>
</evidence>
<dbReference type="VEuPathDB" id="VectorBase:ASIS004942"/>
<dbReference type="GO" id="GO:0005634">
    <property type="term" value="C:nucleus"/>
    <property type="evidence" value="ECO:0007669"/>
    <property type="project" value="UniProtKB-SubCell"/>
</dbReference>
<dbReference type="PRINTS" id="PR00024">
    <property type="entry name" value="HOMEOBOX"/>
</dbReference>
<reference evidence="13 15" key="1">
    <citation type="journal article" date="2014" name="BMC Genomics">
        <title>Genome sequence of Anopheles sinensis provides insight into genetics basis of mosquito competence for malaria parasites.</title>
        <authorList>
            <person name="Zhou D."/>
            <person name="Zhang D."/>
            <person name="Ding G."/>
            <person name="Shi L."/>
            <person name="Hou Q."/>
            <person name="Ye Y."/>
            <person name="Xu Y."/>
            <person name="Zhou H."/>
            <person name="Xiong C."/>
            <person name="Li S."/>
            <person name="Yu J."/>
            <person name="Hong S."/>
            <person name="Yu X."/>
            <person name="Zou P."/>
            <person name="Chen C."/>
            <person name="Chang X."/>
            <person name="Wang W."/>
            <person name="Lv Y."/>
            <person name="Sun Y."/>
            <person name="Ma L."/>
            <person name="Shen B."/>
            <person name="Zhu C."/>
        </authorList>
    </citation>
    <scope>NUCLEOTIDE SEQUENCE [LARGE SCALE GENOMIC DNA]</scope>
</reference>
<gene>
    <name evidence="13" type="ORF">ZHAS_00007554</name>
</gene>
<feature type="DNA-binding region" description="Homeobox" evidence="9">
    <location>
        <begin position="311"/>
        <end position="370"/>
    </location>
</feature>
<dbReference type="Pfam" id="PF00046">
    <property type="entry name" value="Homeodomain"/>
    <property type="match status" value="1"/>
</dbReference>
<dbReference type="AlphaFoldDB" id="A0A084VQD8"/>
<feature type="domain" description="Homeobox" evidence="12">
    <location>
        <begin position="309"/>
        <end position="369"/>
    </location>
</feature>
<evidence type="ECO:0000256" key="3">
    <source>
        <dbReference type="ARBA" id="ARBA00023015"/>
    </source>
</evidence>
<organism evidence="13">
    <name type="scientific">Anopheles sinensis</name>
    <name type="common">Mosquito</name>
    <dbReference type="NCBI Taxonomy" id="74873"/>
    <lineage>
        <taxon>Eukaryota</taxon>
        <taxon>Metazoa</taxon>
        <taxon>Ecdysozoa</taxon>
        <taxon>Arthropoda</taxon>
        <taxon>Hexapoda</taxon>
        <taxon>Insecta</taxon>
        <taxon>Pterygota</taxon>
        <taxon>Neoptera</taxon>
        <taxon>Endopterygota</taxon>
        <taxon>Diptera</taxon>
        <taxon>Nematocera</taxon>
        <taxon>Culicoidea</taxon>
        <taxon>Culicidae</taxon>
        <taxon>Anophelinae</taxon>
        <taxon>Anopheles</taxon>
    </lineage>
</organism>
<evidence type="ECO:0000256" key="7">
    <source>
        <dbReference type="ARBA" id="ARBA00023163"/>
    </source>
</evidence>
<reference evidence="14" key="2">
    <citation type="submission" date="2020-05" db="UniProtKB">
        <authorList>
            <consortium name="EnsemblMetazoa"/>
        </authorList>
    </citation>
    <scope>IDENTIFICATION</scope>
</reference>